<proteinExistence type="predicted"/>
<comment type="caution">
    <text evidence="2">The sequence shown here is derived from an EMBL/GenBank/DDBJ whole genome shotgun (WGS) entry which is preliminary data.</text>
</comment>
<evidence type="ECO:0008006" key="4">
    <source>
        <dbReference type="Google" id="ProtNLM"/>
    </source>
</evidence>
<dbReference type="AlphaFoldDB" id="A0A2T0QF60"/>
<organism evidence="2 3">
    <name type="scientific">Allonocardiopsis opalescens</name>
    <dbReference type="NCBI Taxonomy" id="1144618"/>
    <lineage>
        <taxon>Bacteria</taxon>
        <taxon>Bacillati</taxon>
        <taxon>Actinomycetota</taxon>
        <taxon>Actinomycetes</taxon>
        <taxon>Streptosporangiales</taxon>
        <taxon>Allonocardiopsis</taxon>
    </lineage>
</organism>
<gene>
    <name evidence="2" type="ORF">CLV72_1011154</name>
</gene>
<accession>A0A2T0QF60</accession>
<reference evidence="2 3" key="1">
    <citation type="submission" date="2018-03" db="EMBL/GenBank/DDBJ databases">
        <title>Genomic Encyclopedia of Archaeal and Bacterial Type Strains, Phase II (KMG-II): from individual species to whole genera.</title>
        <authorList>
            <person name="Goeker M."/>
        </authorList>
    </citation>
    <scope>NUCLEOTIDE SEQUENCE [LARGE SCALE GENOMIC DNA]</scope>
    <source>
        <strain evidence="2 3">DSM 45601</strain>
    </source>
</reference>
<evidence type="ECO:0000313" key="3">
    <source>
        <dbReference type="Proteomes" id="UP000237846"/>
    </source>
</evidence>
<dbReference type="Proteomes" id="UP000237846">
    <property type="component" value="Unassembled WGS sequence"/>
</dbReference>
<dbReference type="EMBL" id="PVZC01000001">
    <property type="protein sequence ID" value="PRY02552.1"/>
    <property type="molecule type" value="Genomic_DNA"/>
</dbReference>
<feature type="region of interest" description="Disordered" evidence="1">
    <location>
        <begin position="24"/>
        <end position="45"/>
    </location>
</feature>
<keyword evidence="3" id="KW-1185">Reference proteome</keyword>
<evidence type="ECO:0000256" key="1">
    <source>
        <dbReference type="SAM" id="MobiDB-lite"/>
    </source>
</evidence>
<sequence>MALDGDEGFGEEIDYYVAAATTAPQGMGSRRHSPSSPSHSRRWDGRGIQIRAHLRPVRRRRFNVRKGLAIALLPSAHVPHLTGLATVEITDPPMRVEYLIWSGVGRTPAATAFLDLLDLPDH</sequence>
<name>A0A2T0QF60_9ACTN</name>
<evidence type="ECO:0000313" key="2">
    <source>
        <dbReference type="EMBL" id="PRY02552.1"/>
    </source>
</evidence>
<protein>
    <recommendedName>
        <fullName evidence="4">LysR substrate binding domain-containing protein</fullName>
    </recommendedName>
</protein>